<protein>
    <recommendedName>
        <fullName evidence="2">Transposase Tc1-like domain-containing protein</fullName>
    </recommendedName>
</protein>
<dbReference type="Pfam" id="PF01498">
    <property type="entry name" value="HTH_Tnp_Tc3_2"/>
    <property type="match status" value="1"/>
</dbReference>
<name>A0A9J6GGH4_HAELO</name>
<dbReference type="EMBL" id="JABSTR010000006">
    <property type="protein sequence ID" value="KAH9374450.1"/>
    <property type="molecule type" value="Genomic_DNA"/>
</dbReference>
<dbReference type="GO" id="GO:0006313">
    <property type="term" value="P:DNA transposition"/>
    <property type="evidence" value="ECO:0007669"/>
    <property type="project" value="InterPro"/>
</dbReference>
<evidence type="ECO:0000313" key="3">
    <source>
        <dbReference type="EMBL" id="KAH9374450.1"/>
    </source>
</evidence>
<comment type="caution">
    <text evidence="3">The sequence shown here is derived from an EMBL/GenBank/DDBJ whole genome shotgun (WGS) entry which is preliminary data.</text>
</comment>
<dbReference type="InterPro" id="IPR036397">
    <property type="entry name" value="RNaseH_sf"/>
</dbReference>
<dbReference type="GO" id="GO:0015074">
    <property type="term" value="P:DNA integration"/>
    <property type="evidence" value="ECO:0007669"/>
    <property type="project" value="InterPro"/>
</dbReference>
<sequence length="155" mass="17703">MPPRVPLSARQEVPQRDICRRTGTSLTALNGIIQAYRDEDGRLADAPRSGRQRCTCDEVDRLIVAAAFEDPFQSERGIRDALNLNVSLGTIRNRMKDAGLNGCVVAQKPYLTAKQKEQRLAFARAHEQWTVEDRREVVFTDESTFSTRWDQQRRV</sequence>
<evidence type="ECO:0000256" key="1">
    <source>
        <dbReference type="ARBA" id="ARBA00004123"/>
    </source>
</evidence>
<dbReference type="VEuPathDB" id="VectorBase:HLOH_060388"/>
<feature type="domain" description="Transposase Tc1-like" evidence="2">
    <location>
        <begin position="60"/>
        <end position="126"/>
    </location>
</feature>
<dbReference type="InterPro" id="IPR009057">
    <property type="entry name" value="Homeodomain-like_sf"/>
</dbReference>
<keyword evidence="4" id="KW-1185">Reference proteome</keyword>
<evidence type="ECO:0000313" key="4">
    <source>
        <dbReference type="Proteomes" id="UP000821853"/>
    </source>
</evidence>
<comment type="subcellular location">
    <subcellularLocation>
        <location evidence="1">Nucleus</location>
    </subcellularLocation>
</comment>
<dbReference type="GO" id="GO:0005634">
    <property type="term" value="C:nucleus"/>
    <property type="evidence" value="ECO:0007669"/>
    <property type="project" value="UniProtKB-SubCell"/>
</dbReference>
<dbReference type="Gene3D" id="3.30.420.10">
    <property type="entry name" value="Ribonuclease H-like superfamily/Ribonuclease H"/>
    <property type="match status" value="1"/>
</dbReference>
<accession>A0A9J6GGH4</accession>
<evidence type="ECO:0000259" key="2">
    <source>
        <dbReference type="Pfam" id="PF01498"/>
    </source>
</evidence>
<dbReference type="OrthoDB" id="6503215at2759"/>
<dbReference type="InterPro" id="IPR002492">
    <property type="entry name" value="Transposase_Tc1-like"/>
</dbReference>
<organism evidence="3 4">
    <name type="scientific">Haemaphysalis longicornis</name>
    <name type="common">Bush tick</name>
    <dbReference type="NCBI Taxonomy" id="44386"/>
    <lineage>
        <taxon>Eukaryota</taxon>
        <taxon>Metazoa</taxon>
        <taxon>Ecdysozoa</taxon>
        <taxon>Arthropoda</taxon>
        <taxon>Chelicerata</taxon>
        <taxon>Arachnida</taxon>
        <taxon>Acari</taxon>
        <taxon>Parasitiformes</taxon>
        <taxon>Ixodida</taxon>
        <taxon>Ixodoidea</taxon>
        <taxon>Ixodidae</taxon>
        <taxon>Haemaphysalinae</taxon>
        <taxon>Haemaphysalis</taxon>
    </lineage>
</organism>
<dbReference type="OMA" id="QMEMATE"/>
<proteinExistence type="predicted"/>
<reference evidence="3 4" key="1">
    <citation type="journal article" date="2020" name="Cell">
        <title>Large-Scale Comparative Analyses of Tick Genomes Elucidate Their Genetic Diversity and Vector Capacities.</title>
        <authorList>
            <consortium name="Tick Genome and Microbiome Consortium (TIGMIC)"/>
            <person name="Jia N."/>
            <person name="Wang J."/>
            <person name="Shi W."/>
            <person name="Du L."/>
            <person name="Sun Y."/>
            <person name="Zhan W."/>
            <person name="Jiang J.F."/>
            <person name="Wang Q."/>
            <person name="Zhang B."/>
            <person name="Ji P."/>
            <person name="Bell-Sakyi L."/>
            <person name="Cui X.M."/>
            <person name="Yuan T.T."/>
            <person name="Jiang B.G."/>
            <person name="Yang W.F."/>
            <person name="Lam T.T."/>
            <person name="Chang Q.C."/>
            <person name="Ding S.J."/>
            <person name="Wang X.J."/>
            <person name="Zhu J.G."/>
            <person name="Ruan X.D."/>
            <person name="Zhao L."/>
            <person name="Wei J.T."/>
            <person name="Ye R.Z."/>
            <person name="Que T.C."/>
            <person name="Du C.H."/>
            <person name="Zhou Y.H."/>
            <person name="Cheng J.X."/>
            <person name="Dai P.F."/>
            <person name="Guo W.B."/>
            <person name="Han X.H."/>
            <person name="Huang E.J."/>
            <person name="Li L.F."/>
            <person name="Wei W."/>
            <person name="Gao Y.C."/>
            <person name="Liu J.Z."/>
            <person name="Shao H.Z."/>
            <person name="Wang X."/>
            <person name="Wang C.C."/>
            <person name="Yang T.C."/>
            <person name="Huo Q.B."/>
            <person name="Li W."/>
            <person name="Chen H.Y."/>
            <person name="Chen S.E."/>
            <person name="Zhou L.G."/>
            <person name="Ni X.B."/>
            <person name="Tian J.H."/>
            <person name="Sheng Y."/>
            <person name="Liu T."/>
            <person name="Pan Y.S."/>
            <person name="Xia L.Y."/>
            <person name="Li J."/>
            <person name="Zhao F."/>
            <person name="Cao W.C."/>
        </authorList>
    </citation>
    <scope>NUCLEOTIDE SEQUENCE [LARGE SCALE GENOMIC DNA]</scope>
    <source>
        <strain evidence="3">HaeL-2018</strain>
    </source>
</reference>
<dbReference type="GO" id="GO:0003677">
    <property type="term" value="F:DNA binding"/>
    <property type="evidence" value="ECO:0007669"/>
    <property type="project" value="InterPro"/>
</dbReference>
<gene>
    <name evidence="3" type="ORF">HPB48_004483</name>
</gene>
<dbReference type="AlphaFoldDB" id="A0A9J6GGH4"/>
<dbReference type="SUPFAM" id="SSF46689">
    <property type="entry name" value="Homeodomain-like"/>
    <property type="match status" value="1"/>
</dbReference>
<dbReference type="Proteomes" id="UP000821853">
    <property type="component" value="Chromosome 4"/>
</dbReference>